<name>A0ABQ9XM68_9EUKA</name>
<evidence type="ECO:0000313" key="4">
    <source>
        <dbReference type="EMBL" id="KAK2952580.1"/>
    </source>
</evidence>
<keyword evidence="5" id="KW-1185">Reference proteome</keyword>
<reference evidence="4 5" key="1">
    <citation type="journal article" date="2022" name="bioRxiv">
        <title>Genomics of Preaxostyla Flagellates Illuminates Evolutionary Transitions and the Path Towards Mitochondrial Loss.</title>
        <authorList>
            <person name="Novak L.V.F."/>
            <person name="Treitli S.C."/>
            <person name="Pyrih J."/>
            <person name="Halakuc P."/>
            <person name="Pipaliya S.V."/>
            <person name="Vacek V."/>
            <person name="Brzon O."/>
            <person name="Soukal P."/>
            <person name="Eme L."/>
            <person name="Dacks J.B."/>
            <person name="Karnkowska A."/>
            <person name="Elias M."/>
            <person name="Hampl V."/>
        </authorList>
    </citation>
    <scope>NUCLEOTIDE SEQUENCE [LARGE SCALE GENOMIC DNA]</scope>
    <source>
        <strain evidence="4">NAU3</strain>
        <tissue evidence="4">Gut</tissue>
    </source>
</reference>
<keyword evidence="2" id="KW-1133">Transmembrane helix</keyword>
<evidence type="ECO:0000259" key="3">
    <source>
        <dbReference type="PROSITE" id="PS50011"/>
    </source>
</evidence>
<proteinExistence type="predicted"/>
<feature type="transmembrane region" description="Helical" evidence="2">
    <location>
        <begin position="51"/>
        <end position="73"/>
    </location>
</feature>
<gene>
    <name evidence="4" type="ORF">BLNAU_12408</name>
</gene>
<evidence type="ECO:0000313" key="5">
    <source>
        <dbReference type="Proteomes" id="UP001281761"/>
    </source>
</evidence>
<protein>
    <recommendedName>
        <fullName evidence="3">Protein kinase domain-containing protein</fullName>
    </recommendedName>
</protein>
<keyword evidence="2" id="KW-0812">Transmembrane</keyword>
<dbReference type="PROSITE" id="PS50011">
    <property type="entry name" value="PROTEIN_KINASE_DOM"/>
    <property type="match status" value="1"/>
</dbReference>
<evidence type="ECO:0000256" key="2">
    <source>
        <dbReference type="SAM" id="Phobius"/>
    </source>
</evidence>
<keyword evidence="2" id="KW-0472">Membrane</keyword>
<dbReference type="Gene3D" id="1.10.510.10">
    <property type="entry name" value="Transferase(Phosphotransferase) domain 1"/>
    <property type="match status" value="1"/>
</dbReference>
<organism evidence="4 5">
    <name type="scientific">Blattamonas nauphoetae</name>
    <dbReference type="NCBI Taxonomy" id="2049346"/>
    <lineage>
        <taxon>Eukaryota</taxon>
        <taxon>Metamonada</taxon>
        <taxon>Preaxostyla</taxon>
        <taxon>Oxymonadida</taxon>
        <taxon>Blattamonas</taxon>
    </lineage>
</organism>
<sequence length="323" mass="36107">MKESELLTNLSSKGEWKGCLVFGRNQRTASFHVKDKQSALALSAMKKAMRWIIPLVVGVLALILILLIIICVCRRRQKQKGEEMQQLTEHAELAPMDEVKIDILDEHPSIGAIRNNSAEMNDVLVKTEEKTITKNHLPSNTAPDSRMCVEAIHCEDPFDTTTVRRVDSLFNILHRQDTPRQFDRLRLQRAVVEALKQLSTKEPKSELLTKLNPHNVMVEKEGTVSLTLNEDDAKTDGQTFTDQSDFRPGASDRTGKRHAGMRWEAPEVAKAREMHAEGGNGGSKKEVDRIQASVFSLGLVLWGIETGSVPFGEMDGAQICRSV</sequence>
<dbReference type="SUPFAM" id="SSF56112">
    <property type="entry name" value="Protein kinase-like (PK-like)"/>
    <property type="match status" value="1"/>
</dbReference>
<dbReference type="Proteomes" id="UP001281761">
    <property type="component" value="Unassembled WGS sequence"/>
</dbReference>
<evidence type="ECO:0000256" key="1">
    <source>
        <dbReference type="SAM" id="MobiDB-lite"/>
    </source>
</evidence>
<dbReference type="EMBL" id="JARBJD010000101">
    <property type="protein sequence ID" value="KAK2952580.1"/>
    <property type="molecule type" value="Genomic_DNA"/>
</dbReference>
<feature type="region of interest" description="Disordered" evidence="1">
    <location>
        <begin position="234"/>
        <end position="260"/>
    </location>
</feature>
<accession>A0ABQ9XM68</accession>
<dbReference type="InterPro" id="IPR000719">
    <property type="entry name" value="Prot_kinase_dom"/>
</dbReference>
<comment type="caution">
    <text evidence="4">The sequence shown here is derived from an EMBL/GenBank/DDBJ whole genome shotgun (WGS) entry which is preliminary data.</text>
</comment>
<dbReference type="InterPro" id="IPR011009">
    <property type="entry name" value="Kinase-like_dom_sf"/>
</dbReference>
<feature type="domain" description="Protein kinase" evidence="3">
    <location>
        <begin position="16"/>
        <end position="323"/>
    </location>
</feature>